<keyword evidence="14" id="KW-0325">Glycoprotein</keyword>
<reference evidence="19" key="2">
    <citation type="submission" date="2025-08" db="UniProtKB">
        <authorList>
            <consortium name="Ensembl"/>
        </authorList>
    </citation>
    <scope>IDENTIFICATION</scope>
</reference>
<evidence type="ECO:0000256" key="12">
    <source>
        <dbReference type="ARBA" id="ARBA00022990"/>
    </source>
</evidence>
<dbReference type="FunFam" id="3.40.50.450:FF:000064">
    <property type="entry name" value="Phosphofructokinase, platelet b"/>
    <property type="match status" value="1"/>
</dbReference>
<comment type="catalytic activity">
    <reaction evidence="17">
        <text>beta-D-fructose 6-phosphate + ATP = beta-D-fructose 1,6-bisphosphate + ADP + H(+)</text>
        <dbReference type="Rhea" id="RHEA:16109"/>
        <dbReference type="ChEBI" id="CHEBI:15378"/>
        <dbReference type="ChEBI" id="CHEBI:30616"/>
        <dbReference type="ChEBI" id="CHEBI:32966"/>
        <dbReference type="ChEBI" id="CHEBI:57634"/>
        <dbReference type="ChEBI" id="CHEBI:456216"/>
        <dbReference type="EC" id="2.7.1.11"/>
    </reaction>
</comment>
<dbReference type="PRINTS" id="PR00476">
    <property type="entry name" value="PHFRCTKINASE"/>
</dbReference>
<evidence type="ECO:0000256" key="13">
    <source>
        <dbReference type="ARBA" id="ARBA00023152"/>
    </source>
</evidence>
<feature type="domain" description="Phosphofructokinase" evidence="18">
    <location>
        <begin position="3"/>
        <end position="258"/>
    </location>
</feature>
<dbReference type="GO" id="GO:0048029">
    <property type="term" value="F:monosaccharide binding"/>
    <property type="evidence" value="ECO:0007669"/>
    <property type="project" value="TreeGrafter"/>
</dbReference>
<dbReference type="GeneTree" id="ENSGT00940000155002"/>
<evidence type="ECO:0000259" key="18">
    <source>
        <dbReference type="Pfam" id="PF00365"/>
    </source>
</evidence>
<evidence type="ECO:0000256" key="16">
    <source>
        <dbReference type="ARBA" id="ARBA00041363"/>
    </source>
</evidence>
<keyword evidence="12" id="KW-0007">Acetylation</keyword>
<dbReference type="InterPro" id="IPR035966">
    <property type="entry name" value="PKF_sf"/>
</dbReference>
<gene>
    <name evidence="19" type="primary">PFKP</name>
</gene>
<comment type="cofactor">
    <cofactor evidence="1">
        <name>Mg(2+)</name>
        <dbReference type="ChEBI" id="CHEBI:18420"/>
    </cofactor>
</comment>
<dbReference type="GO" id="GO:0016020">
    <property type="term" value="C:membrane"/>
    <property type="evidence" value="ECO:0007669"/>
    <property type="project" value="TreeGrafter"/>
</dbReference>
<dbReference type="PANTHER" id="PTHR13697:SF5">
    <property type="entry name" value="ATP-DEPENDENT 6-PHOSPHOFRUCTOKINASE, PLATELET TYPE"/>
    <property type="match status" value="1"/>
</dbReference>
<dbReference type="NCBIfam" id="TIGR02478">
    <property type="entry name" value="6PF1K_euk"/>
    <property type="match status" value="1"/>
</dbReference>
<dbReference type="GO" id="GO:0003872">
    <property type="term" value="F:6-phosphofructokinase activity"/>
    <property type="evidence" value="ECO:0007669"/>
    <property type="project" value="UniProtKB-EC"/>
</dbReference>
<evidence type="ECO:0000256" key="1">
    <source>
        <dbReference type="ARBA" id="ARBA00001946"/>
    </source>
</evidence>
<keyword evidence="9" id="KW-0418">Kinase</keyword>
<keyword evidence="20" id="KW-1185">Reference proteome</keyword>
<keyword evidence="6" id="KW-0808">Transferase</keyword>
<dbReference type="Pfam" id="PF00365">
    <property type="entry name" value="PFK"/>
    <property type="match status" value="2"/>
</dbReference>
<evidence type="ECO:0000256" key="4">
    <source>
        <dbReference type="ARBA" id="ARBA00022533"/>
    </source>
</evidence>
<dbReference type="InterPro" id="IPR000023">
    <property type="entry name" value="Phosphofructokinase_dom"/>
</dbReference>
<dbReference type="GO" id="GO:0006002">
    <property type="term" value="P:fructose 6-phosphate metabolic process"/>
    <property type="evidence" value="ECO:0007669"/>
    <property type="project" value="InterPro"/>
</dbReference>
<keyword evidence="5" id="KW-0597">Phosphoprotein</keyword>
<dbReference type="Gene3D" id="3.40.50.450">
    <property type="match status" value="2"/>
</dbReference>
<proteinExistence type="predicted"/>
<evidence type="ECO:0000256" key="5">
    <source>
        <dbReference type="ARBA" id="ARBA00022553"/>
    </source>
</evidence>
<dbReference type="GO" id="GO:0061621">
    <property type="term" value="P:canonical glycolysis"/>
    <property type="evidence" value="ECO:0007669"/>
    <property type="project" value="TreeGrafter"/>
</dbReference>
<keyword evidence="3" id="KW-0963">Cytoplasm</keyword>
<dbReference type="FunFam" id="3.40.50.460:FF:000001">
    <property type="entry name" value="ATP-dependent 6-phosphofructokinase"/>
    <property type="match status" value="1"/>
</dbReference>
<keyword evidence="13" id="KW-0324">Glycolysis</keyword>
<evidence type="ECO:0000256" key="8">
    <source>
        <dbReference type="ARBA" id="ARBA00022741"/>
    </source>
</evidence>
<dbReference type="Proteomes" id="UP000028761">
    <property type="component" value="Chromosome 11"/>
</dbReference>
<keyword evidence="7" id="KW-0479">Metal-binding</keyword>
<organism evidence="19 20">
    <name type="scientific">Papio anubis</name>
    <name type="common">Olive baboon</name>
    <dbReference type="NCBI Taxonomy" id="9555"/>
    <lineage>
        <taxon>Eukaryota</taxon>
        <taxon>Metazoa</taxon>
        <taxon>Chordata</taxon>
        <taxon>Craniata</taxon>
        <taxon>Vertebrata</taxon>
        <taxon>Euteleostomi</taxon>
        <taxon>Mammalia</taxon>
        <taxon>Eutheria</taxon>
        <taxon>Euarchontoglires</taxon>
        <taxon>Primates</taxon>
        <taxon>Haplorrhini</taxon>
        <taxon>Catarrhini</taxon>
        <taxon>Cercopithecidae</taxon>
        <taxon>Cercopithecinae</taxon>
        <taxon>Papio</taxon>
    </lineage>
</organism>
<dbReference type="GO" id="GO:0070095">
    <property type="term" value="F:fructose-6-phosphate binding"/>
    <property type="evidence" value="ECO:0007669"/>
    <property type="project" value="TreeGrafter"/>
</dbReference>
<dbReference type="InterPro" id="IPR022953">
    <property type="entry name" value="ATP_PFK"/>
</dbReference>
<reference evidence="19" key="3">
    <citation type="submission" date="2025-09" db="UniProtKB">
        <authorList>
            <consortium name="Ensembl"/>
        </authorList>
    </citation>
    <scope>IDENTIFICATION</scope>
</reference>
<comment type="pathway">
    <text evidence="2">Carbohydrate degradation; glycolysis; D-glyceraldehyde 3-phosphate and glycerone phosphate from D-glucose: step 3/4.</text>
</comment>
<evidence type="ECO:0000256" key="9">
    <source>
        <dbReference type="ARBA" id="ARBA00022777"/>
    </source>
</evidence>
<feature type="domain" description="Phosphofructokinase" evidence="18">
    <location>
        <begin position="338"/>
        <end position="623"/>
    </location>
</feature>
<dbReference type="InterPro" id="IPR041914">
    <property type="entry name" value="PFK_vert-type"/>
</dbReference>
<keyword evidence="10" id="KW-0067">ATP-binding</keyword>
<dbReference type="FunFam" id="3.40.50.450:FF:000004">
    <property type="entry name" value="ATP-dependent 6-phosphofructokinase"/>
    <property type="match status" value="1"/>
</dbReference>
<evidence type="ECO:0000256" key="17">
    <source>
        <dbReference type="ARBA" id="ARBA00048070"/>
    </source>
</evidence>
<reference evidence="19 20" key="1">
    <citation type="submission" date="2012-03" db="EMBL/GenBank/DDBJ databases">
        <title>Whole Genome Assembly of Papio anubis.</title>
        <authorList>
            <person name="Liu Y.L."/>
            <person name="Abraham K.A."/>
            <person name="Akbar H.A."/>
            <person name="Ali S.A."/>
            <person name="Anosike U.A."/>
            <person name="Aqrawi P.A."/>
            <person name="Arias F.A."/>
            <person name="Attaway T.A."/>
            <person name="Awwad R.A."/>
            <person name="Babu C.B."/>
            <person name="Bandaranaike D.B."/>
            <person name="Battles P.B."/>
            <person name="Bell A.B."/>
            <person name="Beltran B.B."/>
            <person name="Berhane-Mersha D.B."/>
            <person name="Bess C.B."/>
            <person name="Bickham C.B."/>
            <person name="Bolden T.B."/>
            <person name="Carter K.C."/>
            <person name="Chau D.C."/>
            <person name="Chavez A.C."/>
            <person name="Clerc-Blankenburg K.C."/>
            <person name="Coyle M.C."/>
            <person name="Dao M.D."/>
            <person name="Davila M.L.D."/>
            <person name="Davy-Carroll L.D."/>
            <person name="Denson S.D."/>
            <person name="Dinh H.D."/>
            <person name="Fernandez S.F."/>
            <person name="Fernando P.F."/>
            <person name="Forbes L.F."/>
            <person name="Francis C.F."/>
            <person name="Francisco L.F."/>
            <person name="Fu Q.F."/>
            <person name="Garcia-Iii R.G."/>
            <person name="Garrett T.G."/>
            <person name="Gross S.G."/>
            <person name="Gubbala S.G."/>
            <person name="Hirani K.H."/>
            <person name="Hogues M.H."/>
            <person name="Hollins B.H."/>
            <person name="Jackson L.J."/>
            <person name="Javaid M.J."/>
            <person name="Jhangiani S.J."/>
            <person name="Johnson A.J."/>
            <person name="Johnson B.J."/>
            <person name="Jones J.J."/>
            <person name="Joshi V.J."/>
            <person name="Kalu J.K."/>
            <person name="Khan N.K."/>
            <person name="Korchina V.K."/>
            <person name="Kovar C.K."/>
            <person name="Lago L.L."/>
            <person name="Lara F.L."/>
            <person name="Le T.-K.L."/>
            <person name="Lee S.L."/>
            <person name="Legall-Iii F.L."/>
            <person name="Lemon S.L."/>
            <person name="Liu J.L."/>
            <person name="Liu Y.-S.L."/>
            <person name="Liyanage D.L."/>
            <person name="Lopez J.L."/>
            <person name="Lorensuhewa L.L."/>
            <person name="Mata R.M."/>
            <person name="Mathew T.M."/>
            <person name="Mercado C.M."/>
            <person name="Mercado I.M."/>
            <person name="Morales K.M."/>
            <person name="Morgan M.M."/>
            <person name="Munidasa M.M."/>
            <person name="Ngo D.N."/>
            <person name="Nguyen L.N."/>
            <person name="Nguyen T.N."/>
            <person name="Nguyen N.N."/>
            <person name="Obregon M.O."/>
            <person name="Okwuonu G.O."/>
            <person name="Ongeri F.O."/>
            <person name="Onwere C.O."/>
            <person name="Osifeso I.O."/>
            <person name="Parra A.P."/>
            <person name="Patil S.P."/>
            <person name="Perez A.P."/>
            <person name="Perez Y.P."/>
            <person name="Pham C.P."/>
            <person name="Pu L.-L.P."/>
            <person name="Puazo M.P."/>
            <person name="Quiroz J.Q."/>
            <person name="Rouhana J.R."/>
            <person name="Ruiz M.R."/>
            <person name="Ruiz S.-J.R."/>
            <person name="Saada N.S."/>
            <person name="Santibanez J.S."/>
            <person name="Scheel M.S."/>
            <person name="Schneider B.S."/>
            <person name="Simmons D.S."/>
            <person name="Sisson I.S."/>
            <person name="Tang L.-Y.T."/>
            <person name="Thornton R.T."/>
            <person name="Tisius J.T."/>
            <person name="Toledanes G.T."/>
            <person name="Trejos Z.T."/>
            <person name="Usmani K.U."/>
            <person name="Varghese R.V."/>
            <person name="Vattathil S.V."/>
            <person name="Vee V.V."/>
            <person name="Walker D.W."/>
            <person name="Weissenberger G.W."/>
            <person name="White C.W."/>
            <person name="Williams A.W."/>
            <person name="Woodworth J.W."/>
            <person name="Wright R.W."/>
            <person name="Zhu Y.Z."/>
            <person name="Han Y.H."/>
            <person name="Newsham I.N."/>
            <person name="Nazareth L.N."/>
            <person name="Worley K.W."/>
            <person name="Muzny D.M."/>
            <person name="Rogers J.R."/>
            <person name="Gibbs R.G."/>
        </authorList>
    </citation>
    <scope>NUCLEOTIDE SEQUENCE [LARGE SCALE GENOMIC DNA]</scope>
</reference>
<dbReference type="Gene3D" id="3.40.50.460">
    <property type="entry name" value="Phosphofructokinase domain"/>
    <property type="match status" value="2"/>
</dbReference>
<evidence type="ECO:0000256" key="3">
    <source>
        <dbReference type="ARBA" id="ARBA00022490"/>
    </source>
</evidence>
<dbReference type="SUPFAM" id="SSF53784">
    <property type="entry name" value="Phosphofructokinase"/>
    <property type="match status" value="2"/>
</dbReference>
<dbReference type="PIRSF" id="PIRSF000533">
    <property type="entry name" value="ATP_PFK_euk"/>
    <property type="match status" value="1"/>
</dbReference>
<evidence type="ECO:0000256" key="7">
    <source>
        <dbReference type="ARBA" id="ARBA00022723"/>
    </source>
</evidence>
<dbReference type="PROSITE" id="PS00433">
    <property type="entry name" value="PHOSPHOFRUCTOKINASE"/>
    <property type="match status" value="2"/>
</dbReference>
<dbReference type="UniPathway" id="UPA00109">
    <property type="reaction ID" value="UER00182"/>
</dbReference>
<sequence length="710" mass="77740">MLKGYQGMVDGGANIAEADWESVSSILQVGGTIIGSARCQAFRTREGRLKAACNLLQRGITNLCVIGGDGSLTGANLFRKEWSGLLEELAKNGQIDKEAVQKYAYLNVVGMVGSIDNDFCGTDMTIGTDSALHRIIEVIDAIMTTAQRYLALVSALACGADWVFLPESPPEEGWEEQMCVKLSENRARKKRLNIIIVAEGAIDTQNKPITSEKIKELVVTQLGYDTRVTILGHVQRGGTPSAFDRILASRMGVEAVIALLEATPDTPACVVSLNGNHAVRLPLMECVQMTQDVQKAMDERRFQDAVRLRGRSFAGNLNTYKRLAIKLPDDQIPKTNCNVAVINVGAPAAGMNAAVRSAVRVGIADGHRMLAIYDGFDGFAKGQIKEIGWTDVGGWTGQGGSILGTKRVLPGKYLEEIATQMRAHSINALLIIGGFEAYLGLLELSAAREKHEEFCVPMIMVPATVSNNVPGSDFSIGADTALNTITDTCDRIKQSASGTKRRVFIIETMGGYCGYLANMGGLAAGADAAYIFEEPFDIRDLQSNVEHLTEKMKTTIQRGLVLRNESCSENYTTDFIYQLYSEEGKGVFDCRKNVLGHMQQGGAPSPFDRNFGTKISARAMEWITAKLKEARGRGKKFTTDDSVCVLGISKRNVIFQPVAELKQQTDFEHRIPKEQWWLKLRPLMKILAKYKASYDVSDSGQLEHVQPWSI</sequence>
<keyword evidence="4" id="KW-0021">Allosteric enzyme</keyword>
<evidence type="ECO:0000313" key="19">
    <source>
        <dbReference type="Ensembl" id="ENSPANP00000049862.1"/>
    </source>
</evidence>
<dbReference type="GO" id="GO:0005524">
    <property type="term" value="F:ATP binding"/>
    <property type="evidence" value="ECO:0007669"/>
    <property type="project" value="UniProtKB-KW"/>
</dbReference>
<dbReference type="CDD" id="cd00764">
    <property type="entry name" value="Eukaryotic_PFK"/>
    <property type="match status" value="1"/>
</dbReference>
<dbReference type="AlphaFoldDB" id="A0A8I5MYA3"/>
<dbReference type="PANTHER" id="PTHR13697">
    <property type="entry name" value="PHOSPHOFRUCTOKINASE"/>
    <property type="match status" value="1"/>
</dbReference>
<evidence type="ECO:0000256" key="2">
    <source>
        <dbReference type="ARBA" id="ARBA00004679"/>
    </source>
</evidence>
<dbReference type="InterPro" id="IPR009161">
    <property type="entry name" value="6-Pfructokinase_euk"/>
</dbReference>
<dbReference type="Ensembl" id="ENSPANT00000075532.1">
    <property type="protein sequence ID" value="ENSPANP00000049862.1"/>
    <property type="gene ID" value="ENSPANG00000023537.3"/>
</dbReference>
<dbReference type="GO" id="GO:0016208">
    <property type="term" value="F:AMP binding"/>
    <property type="evidence" value="ECO:0007669"/>
    <property type="project" value="TreeGrafter"/>
</dbReference>
<dbReference type="InterPro" id="IPR015912">
    <property type="entry name" value="Phosphofructokinase_CS"/>
</dbReference>
<evidence type="ECO:0000256" key="10">
    <source>
        <dbReference type="ARBA" id="ARBA00022840"/>
    </source>
</evidence>
<keyword evidence="11" id="KW-0460">Magnesium</keyword>
<protein>
    <recommendedName>
        <fullName evidence="15">6-phosphofructokinase type C</fullName>
    </recommendedName>
    <alternativeName>
        <fullName evidence="16">Phosphofructo-1-kinase isozyme C</fullName>
    </alternativeName>
</protein>
<dbReference type="GO" id="GO:0030388">
    <property type="term" value="P:fructose 1,6-bisphosphate metabolic process"/>
    <property type="evidence" value="ECO:0007669"/>
    <property type="project" value="TreeGrafter"/>
</dbReference>
<keyword evidence="8" id="KW-0547">Nucleotide-binding</keyword>
<dbReference type="GO" id="GO:0046872">
    <property type="term" value="F:metal ion binding"/>
    <property type="evidence" value="ECO:0007669"/>
    <property type="project" value="UniProtKB-KW"/>
</dbReference>
<dbReference type="GO" id="GO:0042802">
    <property type="term" value="F:identical protein binding"/>
    <property type="evidence" value="ECO:0007669"/>
    <property type="project" value="TreeGrafter"/>
</dbReference>
<evidence type="ECO:0000256" key="11">
    <source>
        <dbReference type="ARBA" id="ARBA00022842"/>
    </source>
</evidence>
<dbReference type="GO" id="GO:0005945">
    <property type="term" value="C:6-phosphofructokinase complex"/>
    <property type="evidence" value="ECO:0007669"/>
    <property type="project" value="TreeGrafter"/>
</dbReference>
<name>A0A8I5MYA3_PAPAN</name>
<evidence type="ECO:0000256" key="14">
    <source>
        <dbReference type="ARBA" id="ARBA00023180"/>
    </source>
</evidence>
<evidence type="ECO:0000256" key="6">
    <source>
        <dbReference type="ARBA" id="ARBA00022679"/>
    </source>
</evidence>
<accession>A0A8I5MYA3</accession>
<evidence type="ECO:0000256" key="15">
    <source>
        <dbReference type="ARBA" id="ARBA00041248"/>
    </source>
</evidence>
<evidence type="ECO:0000313" key="20">
    <source>
        <dbReference type="Proteomes" id="UP000028761"/>
    </source>
</evidence>